<feature type="repeat" description="ANK" evidence="1">
    <location>
        <begin position="77"/>
        <end position="109"/>
    </location>
</feature>
<sequence length="110" mass="12076">MLLLKNGAGVFQGNKLGLTPVNSTAAKDNYKALQVALLLPSQVLNNTTVANWHYCVSLLCKSLLLHEQDCVDIPSKTKETPLFLAVTNGSLNCVRLHLRYGANPKTQNLW</sequence>
<dbReference type="SUPFAM" id="SSF48403">
    <property type="entry name" value="Ankyrin repeat"/>
    <property type="match status" value="1"/>
</dbReference>
<dbReference type="InterPro" id="IPR036770">
    <property type="entry name" value="Ankyrin_rpt-contain_sf"/>
</dbReference>
<dbReference type="Pfam" id="PF00023">
    <property type="entry name" value="Ank"/>
    <property type="match status" value="1"/>
</dbReference>
<evidence type="ECO:0000313" key="3">
    <source>
        <dbReference type="Proteomes" id="UP000324705"/>
    </source>
</evidence>
<reference evidence="2 3" key="1">
    <citation type="submission" date="2017-09" db="EMBL/GenBank/DDBJ databases">
        <authorList>
            <consortium name="International Durum Wheat Genome Sequencing Consortium (IDWGSC)"/>
            <person name="Milanesi L."/>
        </authorList>
    </citation>
    <scope>NUCLEOTIDE SEQUENCE [LARGE SCALE GENOMIC DNA]</scope>
    <source>
        <strain evidence="3">cv. Svevo</strain>
    </source>
</reference>
<keyword evidence="3" id="KW-1185">Reference proteome</keyword>
<proteinExistence type="predicted"/>
<dbReference type="PROSITE" id="PS50088">
    <property type="entry name" value="ANK_REPEAT"/>
    <property type="match status" value="1"/>
</dbReference>
<keyword evidence="1" id="KW-0040">ANK repeat</keyword>
<dbReference type="EMBL" id="LT934119">
    <property type="protein sequence ID" value="VAI13880.1"/>
    <property type="molecule type" value="Genomic_DNA"/>
</dbReference>
<dbReference type="InterPro" id="IPR002110">
    <property type="entry name" value="Ankyrin_rpt"/>
</dbReference>
<dbReference type="AlphaFoldDB" id="A0A9R0TH81"/>
<name>A0A9R0TH81_TRITD</name>
<dbReference type="Gramene" id="TRITD5Av1G041810.1">
    <property type="protein sequence ID" value="TRITD5Av1G041810.1"/>
    <property type="gene ID" value="TRITD5Av1G041810"/>
</dbReference>
<dbReference type="Gene3D" id="1.25.40.20">
    <property type="entry name" value="Ankyrin repeat-containing domain"/>
    <property type="match status" value="1"/>
</dbReference>
<protein>
    <submittedName>
        <fullName evidence="2">Uncharacterized protein</fullName>
    </submittedName>
</protein>
<gene>
    <name evidence="2" type="ORF">TRITD_5Av1G041810</name>
</gene>
<evidence type="ECO:0000313" key="2">
    <source>
        <dbReference type="EMBL" id="VAI13880.1"/>
    </source>
</evidence>
<accession>A0A9R0TH81</accession>
<evidence type="ECO:0000256" key="1">
    <source>
        <dbReference type="PROSITE-ProRule" id="PRU00023"/>
    </source>
</evidence>
<dbReference type="Proteomes" id="UP000324705">
    <property type="component" value="Chromosome 5A"/>
</dbReference>
<organism evidence="2 3">
    <name type="scientific">Triticum turgidum subsp. durum</name>
    <name type="common">Durum wheat</name>
    <name type="synonym">Triticum durum</name>
    <dbReference type="NCBI Taxonomy" id="4567"/>
    <lineage>
        <taxon>Eukaryota</taxon>
        <taxon>Viridiplantae</taxon>
        <taxon>Streptophyta</taxon>
        <taxon>Embryophyta</taxon>
        <taxon>Tracheophyta</taxon>
        <taxon>Spermatophyta</taxon>
        <taxon>Magnoliopsida</taxon>
        <taxon>Liliopsida</taxon>
        <taxon>Poales</taxon>
        <taxon>Poaceae</taxon>
        <taxon>BOP clade</taxon>
        <taxon>Pooideae</taxon>
        <taxon>Triticodae</taxon>
        <taxon>Triticeae</taxon>
        <taxon>Triticinae</taxon>
        <taxon>Triticum</taxon>
    </lineage>
</organism>